<protein>
    <submittedName>
        <fullName evidence="1">Uncharacterized protein</fullName>
    </submittedName>
</protein>
<evidence type="ECO:0000313" key="1">
    <source>
        <dbReference type="EMBL" id="AQG81387.1"/>
    </source>
</evidence>
<dbReference type="KEGG" id="smon:AWR27_19920"/>
<gene>
    <name evidence="1" type="ORF">AWR27_19920</name>
</gene>
<dbReference type="RefSeq" id="WP_077132848.1">
    <property type="nucleotide sequence ID" value="NZ_CP014263.1"/>
</dbReference>
<accession>A0A1P9X187</accession>
<proteinExistence type="predicted"/>
<dbReference type="OrthoDB" id="960009at2"/>
<name>A0A1P9X187_9BACT</name>
<keyword evidence="2" id="KW-1185">Reference proteome</keyword>
<reference evidence="1 2" key="1">
    <citation type="submission" date="2016-01" db="EMBL/GenBank/DDBJ databases">
        <authorList>
            <person name="Oliw E.H."/>
        </authorList>
    </citation>
    <scope>NUCLEOTIDE SEQUENCE [LARGE SCALE GENOMIC DNA]</scope>
    <source>
        <strain evidence="1 2">DY10</strain>
    </source>
</reference>
<dbReference type="Proteomes" id="UP000187941">
    <property type="component" value="Chromosome"/>
</dbReference>
<evidence type="ECO:0000313" key="2">
    <source>
        <dbReference type="Proteomes" id="UP000187941"/>
    </source>
</evidence>
<sequence length="206" mass="23327">MRVNLLSSIVLEKGWEAIRDYEGHTIFRCPSVLKPSYLIIPNQDIDEVPFGTLNTAARQAHRWKETDHWSASFGKRKSLPMILERQDATFWGRIEIPGLLAISQGCGPDCVADRLRSVWLEFAANDAPEVCATLQKIPFVSVYDTSALWEVFRQLKTSYLAHQSGIDPDLIGQFMTGSTHPCDELAKRLETSIHELGRQLMQVSIR</sequence>
<organism evidence="1 2">
    <name type="scientific">Spirosoma montaniterrae</name>
    <dbReference type="NCBI Taxonomy" id="1178516"/>
    <lineage>
        <taxon>Bacteria</taxon>
        <taxon>Pseudomonadati</taxon>
        <taxon>Bacteroidota</taxon>
        <taxon>Cytophagia</taxon>
        <taxon>Cytophagales</taxon>
        <taxon>Cytophagaceae</taxon>
        <taxon>Spirosoma</taxon>
    </lineage>
</organism>
<dbReference type="EMBL" id="CP014263">
    <property type="protein sequence ID" value="AQG81387.1"/>
    <property type="molecule type" value="Genomic_DNA"/>
</dbReference>
<dbReference type="AlphaFoldDB" id="A0A1P9X187"/>
<dbReference type="STRING" id="1178516.AWR27_19920"/>